<dbReference type="Pfam" id="PF10099">
    <property type="entry name" value="RskA_C"/>
    <property type="match status" value="1"/>
</dbReference>
<name>A0A1M6ETU3_9FLAO</name>
<organism evidence="3 4">
    <name type="scientific">Pseudozobellia thermophila</name>
    <dbReference type="NCBI Taxonomy" id="192903"/>
    <lineage>
        <taxon>Bacteria</taxon>
        <taxon>Pseudomonadati</taxon>
        <taxon>Bacteroidota</taxon>
        <taxon>Flavobacteriia</taxon>
        <taxon>Flavobacteriales</taxon>
        <taxon>Flavobacteriaceae</taxon>
        <taxon>Pseudozobellia</taxon>
    </lineage>
</organism>
<evidence type="ECO:0000259" key="2">
    <source>
        <dbReference type="Pfam" id="PF10099"/>
    </source>
</evidence>
<sequence length="295" mass="30649">MTNITIKTGFALACMGLMLASCSDNDDQTEMPEVASLSLNLSGLGNLGDDFLYEGWVIVDGAPVSTGTFSVNDSGEPSATEFAMDAETLASATAFVLSIEPNPDPSPDPADTKLFVGDFNGSTANLSTGTVAPSFDAIAGKFIVAAPTGTGAEEEKYSGIWFLDNSTGSMMPGLELPELEAGWKYEGWVVIDGVPVTTGTFTDVNASDEQAPFSGTNPGPNYPGEDFLVNAPSSLTFPTDIRGKVAVISIEPYPDNDPAPFALKPLAGMISEDGMGIQEIGDNVQASFPSGSVSR</sequence>
<dbReference type="EMBL" id="FQYU01000002">
    <property type="protein sequence ID" value="SHI88862.1"/>
    <property type="molecule type" value="Genomic_DNA"/>
</dbReference>
<feature type="domain" description="Anti-sigma K factor RskA C-terminal" evidence="2">
    <location>
        <begin position="37"/>
        <end position="109"/>
    </location>
</feature>
<dbReference type="RefSeq" id="WP_072990399.1">
    <property type="nucleotide sequence ID" value="NZ_FQYU01000002.1"/>
</dbReference>
<feature type="chain" id="PRO_5012567787" description="Anti-sigma K factor RskA C-terminal domain-containing protein" evidence="1">
    <location>
        <begin position="27"/>
        <end position="295"/>
    </location>
</feature>
<gene>
    <name evidence="3" type="ORF">SAMN04488513_102175</name>
</gene>
<dbReference type="AlphaFoldDB" id="A0A1M6ETU3"/>
<keyword evidence="4" id="KW-1185">Reference proteome</keyword>
<dbReference type="GO" id="GO:0005886">
    <property type="term" value="C:plasma membrane"/>
    <property type="evidence" value="ECO:0007669"/>
    <property type="project" value="InterPro"/>
</dbReference>
<dbReference type="STRING" id="192903.SAMN04488513_102175"/>
<dbReference type="InterPro" id="IPR018764">
    <property type="entry name" value="RskA_C"/>
</dbReference>
<accession>A0A1M6ETU3</accession>
<protein>
    <recommendedName>
        <fullName evidence="2">Anti-sigma K factor RskA C-terminal domain-containing protein</fullName>
    </recommendedName>
</protein>
<evidence type="ECO:0000256" key="1">
    <source>
        <dbReference type="SAM" id="SignalP"/>
    </source>
</evidence>
<evidence type="ECO:0000313" key="4">
    <source>
        <dbReference type="Proteomes" id="UP000184543"/>
    </source>
</evidence>
<reference evidence="4" key="1">
    <citation type="submission" date="2016-11" db="EMBL/GenBank/DDBJ databases">
        <authorList>
            <person name="Varghese N."/>
            <person name="Submissions S."/>
        </authorList>
    </citation>
    <scope>NUCLEOTIDE SEQUENCE [LARGE SCALE GENOMIC DNA]</scope>
    <source>
        <strain evidence="4">DSM 19858</strain>
    </source>
</reference>
<keyword evidence="1" id="KW-0732">Signal</keyword>
<proteinExistence type="predicted"/>
<dbReference type="OrthoDB" id="1115036at2"/>
<evidence type="ECO:0000313" key="3">
    <source>
        <dbReference type="EMBL" id="SHI88862.1"/>
    </source>
</evidence>
<dbReference type="PROSITE" id="PS51257">
    <property type="entry name" value="PROKAR_LIPOPROTEIN"/>
    <property type="match status" value="1"/>
</dbReference>
<feature type="signal peptide" evidence="1">
    <location>
        <begin position="1"/>
        <end position="26"/>
    </location>
</feature>
<dbReference type="Proteomes" id="UP000184543">
    <property type="component" value="Unassembled WGS sequence"/>
</dbReference>